<evidence type="ECO:0000313" key="7">
    <source>
        <dbReference type="Proteomes" id="UP001600165"/>
    </source>
</evidence>
<dbReference type="RefSeq" id="WP_377963056.1">
    <property type="nucleotide sequence ID" value="NZ_JBHZOL010000041.1"/>
</dbReference>
<dbReference type="EMBL" id="JBHZOL010000041">
    <property type="protein sequence ID" value="MFE4105858.1"/>
    <property type="molecule type" value="Genomic_DNA"/>
</dbReference>
<sequence length="504" mass="53870">MKIKRPLLVGGLGLTAGAWMIDWMQHSVFNPTTLLSAIAVGSGLWWWQRQHPPLALATEPTVVDETAVRAVLAQIDVAIDALASEMETVADTAIASTVLAQLDPLRSQRQSLEQALSRAVLQIGIVGNSGTGKTALAEYLRSQWQPPSALATTVTEVGDLMPAAGWTIGDQSQIEAQDWLLFVTANDLTESELKTLQPLAQTHPLMLVFNKQDQYPPVERAVILQNLATRLQAIAPTAQLAAIATCPQPIKVRQHQAEGTATEHWEAVAPDVAALTVALETCLSQQSRQLILATTLRQARTLQRSVQALLNQMRRTQAQPVIEQMQWLAAATAFANPLPTLDLLATGAINAQLVVDLGAIYGQTFSLEQGKAAAAALAGVMVKLGLVELSTQALSTLLKSSTMTYVAGGFLQGVSAAYLTRLAGLSLIEFFEAQSLQPSTATPAWDKIGETLKAVFQRTGQPALLGSFIQQAIARFPNRSALAFAPNARVEPNSLASSVELSAS</sequence>
<reference evidence="6 7" key="1">
    <citation type="submission" date="2024-10" db="EMBL/GenBank/DDBJ databases">
        <authorList>
            <person name="Ratan Roy A."/>
            <person name="Morales Sandoval P.H."/>
            <person name="De Los Santos Villalobos S."/>
            <person name="Chakraborty S."/>
            <person name="Mukherjee J."/>
        </authorList>
    </citation>
    <scope>NUCLEOTIDE SEQUENCE [LARGE SCALE GENOMIC DNA]</scope>
    <source>
        <strain evidence="6 7">S1</strain>
    </source>
</reference>
<protein>
    <submittedName>
        <fullName evidence="6">DUF697 domain-containing protein</fullName>
    </submittedName>
</protein>
<organism evidence="6 7">
    <name type="scientific">Almyronema epifaneia S1</name>
    <dbReference type="NCBI Taxonomy" id="2991925"/>
    <lineage>
        <taxon>Bacteria</taxon>
        <taxon>Bacillati</taxon>
        <taxon>Cyanobacteriota</taxon>
        <taxon>Cyanophyceae</taxon>
        <taxon>Nodosilineales</taxon>
        <taxon>Nodosilineaceae</taxon>
        <taxon>Almyronema</taxon>
        <taxon>Almyronema epifaneia</taxon>
    </lineage>
</organism>
<comment type="subcellular location">
    <subcellularLocation>
        <location evidence="1">Membrane</location>
        <topology evidence="1">Multi-pass membrane protein</topology>
    </subcellularLocation>
</comment>
<keyword evidence="5" id="KW-0175">Coiled coil</keyword>
<keyword evidence="2" id="KW-0812">Transmembrane</keyword>
<evidence type="ECO:0000256" key="3">
    <source>
        <dbReference type="ARBA" id="ARBA00022989"/>
    </source>
</evidence>
<evidence type="ECO:0000256" key="1">
    <source>
        <dbReference type="ARBA" id="ARBA00004141"/>
    </source>
</evidence>
<proteinExistence type="predicted"/>
<dbReference type="InterPro" id="IPR027417">
    <property type="entry name" value="P-loop_NTPase"/>
</dbReference>
<evidence type="ECO:0000256" key="5">
    <source>
        <dbReference type="SAM" id="Coils"/>
    </source>
</evidence>
<keyword evidence="3" id="KW-1133">Transmembrane helix</keyword>
<feature type="coiled-coil region" evidence="5">
    <location>
        <begin position="292"/>
        <end position="319"/>
    </location>
</feature>
<gene>
    <name evidence="6" type="ORF">ACFVKH_06195</name>
</gene>
<evidence type="ECO:0000256" key="2">
    <source>
        <dbReference type="ARBA" id="ARBA00022692"/>
    </source>
</evidence>
<name>A0ABW6ICG4_9CYAN</name>
<keyword evidence="7" id="KW-1185">Reference proteome</keyword>
<evidence type="ECO:0000313" key="6">
    <source>
        <dbReference type="EMBL" id="MFE4105858.1"/>
    </source>
</evidence>
<evidence type="ECO:0000256" key="4">
    <source>
        <dbReference type="ARBA" id="ARBA00023136"/>
    </source>
</evidence>
<dbReference type="Proteomes" id="UP001600165">
    <property type="component" value="Unassembled WGS sequence"/>
</dbReference>
<dbReference type="SUPFAM" id="SSF52540">
    <property type="entry name" value="P-loop containing nucleoside triphosphate hydrolases"/>
    <property type="match status" value="1"/>
</dbReference>
<accession>A0ABW6ICG4</accession>
<comment type="caution">
    <text evidence="6">The sequence shown here is derived from an EMBL/GenBank/DDBJ whole genome shotgun (WGS) entry which is preliminary data.</text>
</comment>
<dbReference type="Pfam" id="PF05128">
    <property type="entry name" value="DUF697"/>
    <property type="match status" value="1"/>
</dbReference>
<dbReference type="InterPro" id="IPR021147">
    <property type="entry name" value="DUF697"/>
</dbReference>
<keyword evidence="4" id="KW-0472">Membrane</keyword>